<keyword evidence="6" id="KW-0902">Two-component regulatory system</keyword>
<feature type="transmembrane region" description="Helical" evidence="7">
    <location>
        <begin position="408"/>
        <end position="427"/>
    </location>
</feature>
<dbReference type="Pfam" id="PF02518">
    <property type="entry name" value="HATPase_c"/>
    <property type="match status" value="1"/>
</dbReference>
<dbReference type="PROSITE" id="PS50109">
    <property type="entry name" value="HIS_KIN"/>
    <property type="match status" value="1"/>
</dbReference>
<dbReference type="InterPro" id="IPR005467">
    <property type="entry name" value="His_kinase_dom"/>
</dbReference>
<dbReference type="InterPro" id="IPR036097">
    <property type="entry name" value="HisK_dim/P_sf"/>
</dbReference>
<dbReference type="OrthoDB" id="9781208at2"/>
<evidence type="ECO:0000313" key="10">
    <source>
        <dbReference type="Proteomes" id="UP000050280"/>
    </source>
</evidence>
<keyword evidence="4" id="KW-0808">Transferase</keyword>
<dbReference type="GO" id="GO:0004721">
    <property type="term" value="F:phosphoprotein phosphatase activity"/>
    <property type="evidence" value="ECO:0007669"/>
    <property type="project" value="TreeGrafter"/>
</dbReference>
<dbReference type="PRINTS" id="PR00344">
    <property type="entry name" value="BCTRLSENSOR"/>
</dbReference>
<dbReference type="SMART" id="SM00387">
    <property type="entry name" value="HATPase_c"/>
    <property type="match status" value="1"/>
</dbReference>
<dbReference type="InterPro" id="IPR004358">
    <property type="entry name" value="Sig_transdc_His_kin-like_C"/>
</dbReference>
<reference evidence="9 10" key="1">
    <citation type="submission" date="2015-09" db="EMBL/GenBank/DDBJ databases">
        <title>Genome sequence of the marine flavobacterium Croceitalea dokdonensis DOKDO 023 that contains proton- and sodium-pumping rhodopsins.</title>
        <authorList>
            <person name="Kwon S.-K."/>
            <person name="Lee H.K."/>
            <person name="Kwak M.-J."/>
            <person name="Kim J.F."/>
        </authorList>
    </citation>
    <scope>NUCLEOTIDE SEQUENCE [LARGE SCALE GENOMIC DNA]</scope>
    <source>
        <strain evidence="9 10">DOKDO 023</strain>
    </source>
</reference>
<evidence type="ECO:0000256" key="2">
    <source>
        <dbReference type="ARBA" id="ARBA00012438"/>
    </source>
</evidence>
<keyword evidence="7" id="KW-0812">Transmembrane</keyword>
<dbReference type="InterPro" id="IPR003594">
    <property type="entry name" value="HATPase_dom"/>
</dbReference>
<dbReference type="InterPro" id="IPR050351">
    <property type="entry name" value="BphY/WalK/GraS-like"/>
</dbReference>
<dbReference type="Gene3D" id="1.25.40.10">
    <property type="entry name" value="Tetratricopeptide repeat domain"/>
    <property type="match status" value="1"/>
</dbReference>
<comment type="caution">
    <text evidence="9">The sequence shown here is derived from an EMBL/GenBank/DDBJ whole genome shotgun (WGS) entry which is preliminary data.</text>
</comment>
<dbReference type="PANTHER" id="PTHR45453:SF1">
    <property type="entry name" value="PHOSPHATE REGULON SENSOR PROTEIN PHOR"/>
    <property type="match status" value="1"/>
</dbReference>
<dbReference type="STRING" id="1300341.I595_103"/>
<dbReference type="InterPro" id="IPR019734">
    <property type="entry name" value="TPR_rpt"/>
</dbReference>
<proteinExistence type="predicted"/>
<dbReference type="Gene3D" id="1.10.287.130">
    <property type="match status" value="1"/>
</dbReference>
<dbReference type="Proteomes" id="UP000050280">
    <property type="component" value="Unassembled WGS sequence"/>
</dbReference>
<keyword evidence="7" id="KW-0472">Membrane</keyword>
<dbReference type="Gene3D" id="3.30.565.10">
    <property type="entry name" value="Histidine kinase-like ATPase, C-terminal domain"/>
    <property type="match status" value="1"/>
</dbReference>
<feature type="domain" description="Histidine kinase" evidence="8">
    <location>
        <begin position="454"/>
        <end position="667"/>
    </location>
</feature>
<dbReference type="GO" id="GO:0016036">
    <property type="term" value="P:cellular response to phosphate starvation"/>
    <property type="evidence" value="ECO:0007669"/>
    <property type="project" value="TreeGrafter"/>
</dbReference>
<dbReference type="EC" id="2.7.13.3" evidence="2"/>
<comment type="catalytic activity">
    <reaction evidence="1">
        <text>ATP + protein L-histidine = ADP + protein N-phospho-L-histidine.</text>
        <dbReference type="EC" id="2.7.13.3"/>
    </reaction>
</comment>
<accession>A0A0P7B3Q9</accession>
<sequence length="667" mass="74623">MLLNGQKTNVHFCILAVTFVQFFCCTLNAQEHLKDSLEQRRRYYESQGNFQPNDTNYLKTLYLLARSYAYQNYDSVLSVGQRAIDLSLNYKFEQGVAGGYLALATGATLQGEFEKGMTYAKKSENLALAASSDSLELAALNVQCMNYLKRGDFPKGYMVGKTGAIKAKEYDISKMEFIFTINLATGFLLLKDTENALNYYEQGLKLLESTTDSIGLAQIKSNLSYLQNKKGNYTLAENYGIQAFDYLKKKGINAWAAFAIVNAGEACIKRNDITQAKHYLNLAEELLETIDDKQREVEKDLAYAEIYLLENDLGKSKAKAVLGEKNSKSINYYDGIIRASNLLYQINKKENNNDLALTYLETATRISDSIKVEASKTQLLVLEAQTEFEQQQRRLELTSQNKLKKQKLITTVSVLSLIVLIAILLLIRRNIQIQKKANARLKEISRTKDQVFSIVGHDLKAPIGTLQELLSLYQSDKLSTEQFLKIAPKLKSNVDHSAFTLNNLLFWAQQQLNGIKSRPESVTLKTAGNNVVALHQEQIDKKNIAIECKIPTDAKVVIDPEHLNIILRNIISNAIKYTHENGKIIFSYHQGNQPSLTVCDDGVGMSIATIEKIINGRPISKPGTSKEKGTGIGLNICKELLKLNHGNLKINSTLGKGTCIEIIFSSP</sequence>
<dbReference type="SUPFAM" id="SSF47384">
    <property type="entry name" value="Homodimeric domain of signal transducing histidine kinase"/>
    <property type="match status" value="1"/>
</dbReference>
<evidence type="ECO:0000256" key="1">
    <source>
        <dbReference type="ARBA" id="ARBA00000085"/>
    </source>
</evidence>
<protein>
    <recommendedName>
        <fullName evidence="2">histidine kinase</fullName>
        <ecNumber evidence="2">2.7.13.3</ecNumber>
    </recommendedName>
</protein>
<evidence type="ECO:0000313" key="9">
    <source>
        <dbReference type="EMBL" id="KPM33201.1"/>
    </source>
</evidence>
<keyword evidence="3" id="KW-0597">Phosphoprotein</keyword>
<dbReference type="InterPro" id="IPR011990">
    <property type="entry name" value="TPR-like_helical_dom_sf"/>
</dbReference>
<evidence type="ECO:0000259" key="8">
    <source>
        <dbReference type="PROSITE" id="PS50109"/>
    </source>
</evidence>
<keyword evidence="7" id="KW-1133">Transmembrane helix</keyword>
<dbReference type="SUPFAM" id="SSF48452">
    <property type="entry name" value="TPR-like"/>
    <property type="match status" value="1"/>
</dbReference>
<evidence type="ECO:0000256" key="3">
    <source>
        <dbReference type="ARBA" id="ARBA00022553"/>
    </source>
</evidence>
<dbReference type="SUPFAM" id="SSF55874">
    <property type="entry name" value="ATPase domain of HSP90 chaperone/DNA topoisomerase II/histidine kinase"/>
    <property type="match status" value="1"/>
</dbReference>
<keyword evidence="10" id="KW-1185">Reference proteome</keyword>
<dbReference type="GO" id="GO:0005886">
    <property type="term" value="C:plasma membrane"/>
    <property type="evidence" value="ECO:0007669"/>
    <property type="project" value="TreeGrafter"/>
</dbReference>
<keyword evidence="5 9" id="KW-0418">Kinase</keyword>
<dbReference type="GO" id="GO:0000155">
    <property type="term" value="F:phosphorelay sensor kinase activity"/>
    <property type="evidence" value="ECO:0007669"/>
    <property type="project" value="InterPro"/>
</dbReference>
<dbReference type="AlphaFoldDB" id="A0A0P7B3Q9"/>
<dbReference type="EMBL" id="LDJX01000001">
    <property type="protein sequence ID" value="KPM33201.1"/>
    <property type="molecule type" value="Genomic_DNA"/>
</dbReference>
<evidence type="ECO:0000256" key="5">
    <source>
        <dbReference type="ARBA" id="ARBA00022777"/>
    </source>
</evidence>
<evidence type="ECO:0000256" key="6">
    <source>
        <dbReference type="ARBA" id="ARBA00023012"/>
    </source>
</evidence>
<dbReference type="SMART" id="SM00028">
    <property type="entry name" value="TPR"/>
    <property type="match status" value="4"/>
</dbReference>
<name>A0A0P7B3Q9_9FLAO</name>
<evidence type="ECO:0000256" key="7">
    <source>
        <dbReference type="SAM" id="Phobius"/>
    </source>
</evidence>
<organism evidence="9 10">
    <name type="scientific">Croceitalea dokdonensis DOKDO 023</name>
    <dbReference type="NCBI Taxonomy" id="1300341"/>
    <lineage>
        <taxon>Bacteria</taxon>
        <taxon>Pseudomonadati</taxon>
        <taxon>Bacteroidota</taxon>
        <taxon>Flavobacteriia</taxon>
        <taxon>Flavobacteriales</taxon>
        <taxon>Flavobacteriaceae</taxon>
        <taxon>Croceitalea</taxon>
    </lineage>
</organism>
<dbReference type="PANTHER" id="PTHR45453">
    <property type="entry name" value="PHOSPHATE REGULON SENSOR PROTEIN PHOR"/>
    <property type="match status" value="1"/>
</dbReference>
<dbReference type="InterPro" id="IPR036890">
    <property type="entry name" value="HATPase_C_sf"/>
</dbReference>
<gene>
    <name evidence="9" type="ORF">I595_103</name>
</gene>
<evidence type="ECO:0000256" key="4">
    <source>
        <dbReference type="ARBA" id="ARBA00022679"/>
    </source>
</evidence>